<gene>
    <name evidence="1" type="ORF">CXK94_21475</name>
</gene>
<reference evidence="1 2" key="1">
    <citation type="submission" date="2018-01" db="EMBL/GenBank/DDBJ databases">
        <title>Denitrification phenotypes of diverse strains of Pseudomonas stutzeri.</title>
        <authorList>
            <person name="Milligan D.A."/>
            <person name="Bergaust L."/>
            <person name="Bakken L.R."/>
            <person name="Frostegard A."/>
        </authorList>
    </citation>
    <scope>NUCLEOTIDE SEQUENCE [LARGE SCALE GENOMIC DNA]</scope>
    <source>
        <strain evidence="1 2">24a75</strain>
    </source>
</reference>
<sequence>MLAYFGVAELVLDHLGWAILALAVSWLSLSCAFGAQSLPCFLWLLQMVCDGDDLMLGMLFDLGISGAFLGYACLLVLEQTRRMIHIASTIALWHSVAISG</sequence>
<evidence type="ECO:0000313" key="2">
    <source>
        <dbReference type="Proteomes" id="UP000236023"/>
    </source>
</evidence>
<dbReference type="EMBL" id="POUT01000021">
    <property type="protein sequence ID" value="PNG04571.1"/>
    <property type="molecule type" value="Genomic_DNA"/>
</dbReference>
<name>A0A2N8SQ06_STUST</name>
<comment type="caution">
    <text evidence="1">The sequence shown here is derived from an EMBL/GenBank/DDBJ whole genome shotgun (WGS) entry which is preliminary data.</text>
</comment>
<accession>A0A2N8SQ06</accession>
<proteinExistence type="predicted"/>
<evidence type="ECO:0000313" key="1">
    <source>
        <dbReference type="EMBL" id="PNG04571.1"/>
    </source>
</evidence>
<dbReference type="Proteomes" id="UP000236023">
    <property type="component" value="Unassembled WGS sequence"/>
</dbReference>
<organism evidence="1 2">
    <name type="scientific">Stutzerimonas stutzeri</name>
    <name type="common">Pseudomonas stutzeri</name>
    <dbReference type="NCBI Taxonomy" id="316"/>
    <lineage>
        <taxon>Bacteria</taxon>
        <taxon>Pseudomonadati</taxon>
        <taxon>Pseudomonadota</taxon>
        <taxon>Gammaproteobacteria</taxon>
        <taxon>Pseudomonadales</taxon>
        <taxon>Pseudomonadaceae</taxon>
        <taxon>Stutzerimonas</taxon>
    </lineage>
</organism>
<dbReference type="RefSeq" id="WP_037039239.1">
    <property type="nucleotide sequence ID" value="NZ_CP062162.1"/>
</dbReference>
<dbReference type="AlphaFoldDB" id="A0A2N8SQ06"/>
<protein>
    <submittedName>
        <fullName evidence="1">Uncharacterized protein</fullName>
    </submittedName>
</protein>